<dbReference type="SUPFAM" id="SSF56019">
    <property type="entry name" value="The spindle assembly checkpoint protein mad2"/>
    <property type="match status" value="1"/>
</dbReference>
<dbReference type="Proteomes" id="UP000019478">
    <property type="component" value="Unassembled WGS sequence"/>
</dbReference>
<name>W9XPK7_9EURO</name>
<organism evidence="8 9">
    <name type="scientific">Capronia epimyces CBS 606.96</name>
    <dbReference type="NCBI Taxonomy" id="1182542"/>
    <lineage>
        <taxon>Eukaryota</taxon>
        <taxon>Fungi</taxon>
        <taxon>Dikarya</taxon>
        <taxon>Ascomycota</taxon>
        <taxon>Pezizomycotina</taxon>
        <taxon>Eurotiomycetes</taxon>
        <taxon>Chaetothyriomycetidae</taxon>
        <taxon>Chaetothyriales</taxon>
        <taxon>Herpotrichiellaceae</taxon>
        <taxon>Capronia</taxon>
    </lineage>
</organism>
<evidence type="ECO:0000313" key="9">
    <source>
        <dbReference type="Proteomes" id="UP000019478"/>
    </source>
</evidence>
<dbReference type="GO" id="GO:0005694">
    <property type="term" value="C:chromosome"/>
    <property type="evidence" value="ECO:0007669"/>
    <property type="project" value="UniProtKB-SubCell"/>
</dbReference>
<feature type="region of interest" description="Disordered" evidence="6">
    <location>
        <begin position="255"/>
        <end position="318"/>
    </location>
</feature>
<feature type="compositionally biased region" description="Polar residues" evidence="6">
    <location>
        <begin position="273"/>
        <end position="290"/>
    </location>
</feature>
<dbReference type="HOGENOM" id="CLU_395860_0_0_1"/>
<dbReference type="InterPro" id="IPR051294">
    <property type="entry name" value="HORMA_MeioticProgression"/>
</dbReference>
<keyword evidence="3" id="KW-0158">Chromosome</keyword>
<evidence type="ECO:0000256" key="2">
    <source>
        <dbReference type="ARBA" id="ARBA00004286"/>
    </source>
</evidence>
<dbReference type="GO" id="GO:0051598">
    <property type="term" value="P:meiotic recombination checkpoint signaling"/>
    <property type="evidence" value="ECO:0007669"/>
    <property type="project" value="TreeGrafter"/>
</dbReference>
<keyword evidence="5" id="KW-0469">Meiosis</keyword>
<dbReference type="PANTHER" id="PTHR48225:SF7">
    <property type="entry name" value="MEIOSIS-SPECIFIC PROTEIN HOP1"/>
    <property type="match status" value="1"/>
</dbReference>
<evidence type="ECO:0000256" key="6">
    <source>
        <dbReference type="SAM" id="MobiDB-lite"/>
    </source>
</evidence>
<dbReference type="GeneID" id="19170390"/>
<keyword evidence="9" id="KW-1185">Reference proteome</keyword>
<dbReference type="GO" id="GO:0005634">
    <property type="term" value="C:nucleus"/>
    <property type="evidence" value="ECO:0007669"/>
    <property type="project" value="UniProtKB-SubCell"/>
</dbReference>
<dbReference type="OrthoDB" id="1928087at2759"/>
<evidence type="ECO:0000256" key="3">
    <source>
        <dbReference type="ARBA" id="ARBA00022454"/>
    </source>
</evidence>
<keyword evidence="4" id="KW-0539">Nucleus</keyword>
<proteinExistence type="predicted"/>
<dbReference type="RefSeq" id="XP_007734590.1">
    <property type="nucleotide sequence ID" value="XM_007736400.1"/>
</dbReference>
<dbReference type="Gene3D" id="3.30.900.10">
    <property type="entry name" value="HORMA domain"/>
    <property type="match status" value="1"/>
</dbReference>
<evidence type="ECO:0000256" key="1">
    <source>
        <dbReference type="ARBA" id="ARBA00004123"/>
    </source>
</evidence>
<dbReference type="SUPFAM" id="SSF57903">
    <property type="entry name" value="FYVE/PHD zinc finger"/>
    <property type="match status" value="1"/>
</dbReference>
<dbReference type="InterPro" id="IPR036570">
    <property type="entry name" value="HORMA_dom_sf"/>
</dbReference>
<dbReference type="InterPro" id="IPR011011">
    <property type="entry name" value="Znf_FYVE_PHD"/>
</dbReference>
<dbReference type="InterPro" id="IPR003511">
    <property type="entry name" value="HORMA_dom"/>
</dbReference>
<reference evidence="8 9" key="1">
    <citation type="submission" date="2013-03" db="EMBL/GenBank/DDBJ databases">
        <title>The Genome Sequence of Capronia epimyces CBS 606.96.</title>
        <authorList>
            <consortium name="The Broad Institute Genomics Platform"/>
            <person name="Cuomo C."/>
            <person name="de Hoog S."/>
            <person name="Gorbushina A."/>
            <person name="Walker B."/>
            <person name="Young S.K."/>
            <person name="Zeng Q."/>
            <person name="Gargeya S."/>
            <person name="Fitzgerald M."/>
            <person name="Haas B."/>
            <person name="Abouelleil A."/>
            <person name="Allen A.W."/>
            <person name="Alvarado L."/>
            <person name="Arachchi H.M."/>
            <person name="Berlin A.M."/>
            <person name="Chapman S.B."/>
            <person name="Gainer-Dewar J."/>
            <person name="Goldberg J."/>
            <person name="Griggs A."/>
            <person name="Gujja S."/>
            <person name="Hansen M."/>
            <person name="Howarth C."/>
            <person name="Imamovic A."/>
            <person name="Ireland A."/>
            <person name="Larimer J."/>
            <person name="McCowan C."/>
            <person name="Murphy C."/>
            <person name="Pearson M."/>
            <person name="Poon T.W."/>
            <person name="Priest M."/>
            <person name="Roberts A."/>
            <person name="Saif S."/>
            <person name="Shea T."/>
            <person name="Sisk P."/>
            <person name="Sykes S."/>
            <person name="Wortman J."/>
            <person name="Nusbaum C."/>
            <person name="Birren B."/>
        </authorList>
    </citation>
    <scope>NUCLEOTIDE SEQUENCE [LARGE SCALE GENOMIC DNA]</scope>
    <source>
        <strain evidence="8 9">CBS 606.96</strain>
    </source>
</reference>
<protein>
    <recommendedName>
        <fullName evidence="7">HORMA domain-containing protein</fullName>
    </recommendedName>
</protein>
<dbReference type="eggNOG" id="KOG4652">
    <property type="taxonomic scope" value="Eukaryota"/>
</dbReference>
<feature type="domain" description="HORMA" evidence="7">
    <location>
        <begin position="18"/>
        <end position="252"/>
    </location>
</feature>
<dbReference type="Gene3D" id="3.30.40.10">
    <property type="entry name" value="Zinc/RING finger domain, C3HC4 (zinc finger)"/>
    <property type="match status" value="1"/>
</dbReference>
<sequence>MAEQHLLLASPGQSLSRIESLSLVQIFLNASLACIAHTRELIPWMSPCLQTRYIDHIDPSLLVSDESLYTTFQAFDSKGARSGQEIRILVRGGHKRADQILEMLENGVFEALEHGYLNTLQVFVTDNNGSTPTVLETYCFTFSYDGGRVSSVEFSPTNHVFVLEHLHKSFKAAIRALLRSLKQLPRLPARRKLGMSLTYNDECPNIYQPPGFMDRDDPEEPDRLLICEALEQGVGDIVGKLDTGHYQVNVGVCQRASEDTDTPPDPQDAAMSRQLQAMQKTSSIRSTDLVSTLKDSRSDKRKNDFQVPGRKRLKVTGPSGLLSEIQVGQGKRQQQVGRIEDLETSVGELNQAGAADDPVVSEASPSRRNGPWLSISKLVELLVHCYAIQCGVSGGDGNVFDQGLLADGIIRRRNRSNRLRCECGNAVVPGQLAYCEVCGNWQHAQCYGYDETSSLDPPTERFCYTCLLFPADEGVLHLPAYIIAMRFAVSKLASQRQSGYALNEEKLQTMLQPLQCTKPVLDAVVSQLVADGVLLQEGQHLQICHLDKSNLRELERKYRHPFAHIGHLYDPDADAQDLQQRTYHIARAMEKYARGQDFTRAQGCGKITYFDQFGEPVARWGYFEVKGPSNTKPAAVNFPPATPVRRRKASISRLLVNVDRSPSVGSVSLDESSLQVVEDVTCSSDFSRVSSTATGD</sequence>
<comment type="caution">
    <text evidence="8">The sequence shown here is derived from an EMBL/GenBank/DDBJ whole genome shotgun (WGS) entry which is preliminary data.</text>
</comment>
<dbReference type="EMBL" id="AMGY01000005">
    <property type="protein sequence ID" value="EXJ82467.1"/>
    <property type="molecule type" value="Genomic_DNA"/>
</dbReference>
<dbReference type="eggNOG" id="KOG1844">
    <property type="taxonomic scope" value="Eukaryota"/>
</dbReference>
<dbReference type="PANTHER" id="PTHR48225">
    <property type="entry name" value="HORMA DOMAIN-CONTAINING PROTEIN 1"/>
    <property type="match status" value="1"/>
</dbReference>
<evidence type="ECO:0000313" key="8">
    <source>
        <dbReference type="EMBL" id="EXJ82467.1"/>
    </source>
</evidence>
<dbReference type="GO" id="GO:0007130">
    <property type="term" value="P:synaptonemal complex assembly"/>
    <property type="evidence" value="ECO:0007669"/>
    <property type="project" value="TreeGrafter"/>
</dbReference>
<evidence type="ECO:0000256" key="4">
    <source>
        <dbReference type="ARBA" id="ARBA00023242"/>
    </source>
</evidence>
<dbReference type="Pfam" id="PF02301">
    <property type="entry name" value="HORMA"/>
    <property type="match status" value="1"/>
</dbReference>
<feature type="compositionally biased region" description="Basic and acidic residues" evidence="6">
    <location>
        <begin position="294"/>
        <end position="304"/>
    </location>
</feature>
<comment type="subcellular location">
    <subcellularLocation>
        <location evidence="2">Chromosome</location>
    </subcellularLocation>
    <subcellularLocation>
        <location evidence="1">Nucleus</location>
    </subcellularLocation>
</comment>
<evidence type="ECO:0000256" key="5">
    <source>
        <dbReference type="ARBA" id="ARBA00023254"/>
    </source>
</evidence>
<dbReference type="PROSITE" id="PS50815">
    <property type="entry name" value="HORMA"/>
    <property type="match status" value="1"/>
</dbReference>
<accession>W9XPK7</accession>
<evidence type="ECO:0000259" key="7">
    <source>
        <dbReference type="PROSITE" id="PS50815"/>
    </source>
</evidence>
<gene>
    <name evidence="8" type="ORF">A1O3_06280</name>
</gene>
<dbReference type="InterPro" id="IPR013083">
    <property type="entry name" value="Znf_RING/FYVE/PHD"/>
</dbReference>
<dbReference type="AlphaFoldDB" id="W9XPK7"/>
<dbReference type="STRING" id="1182542.W9XPK7"/>